<name>T0J9N9_9SPHN</name>
<gene>
    <name evidence="1" type="ORF">RLDS_01795</name>
</gene>
<proteinExistence type="predicted"/>
<reference evidence="1 2" key="1">
    <citation type="journal article" date="2013" name="Genome Announc.">
        <title>Draft Genome Sequence of Sphingobium lactosutens Strain DS20T, Isolated from a Hexachlorocyclohexane Dumpsite.</title>
        <authorList>
            <person name="Kumar R."/>
            <person name="Dwivedi V."/>
            <person name="Negi V."/>
            <person name="Khurana J.P."/>
            <person name="Lal R."/>
        </authorList>
    </citation>
    <scope>NUCLEOTIDE SEQUENCE [LARGE SCALE GENOMIC DNA]</scope>
    <source>
        <strain evidence="1 2">DS20</strain>
    </source>
</reference>
<keyword evidence="2" id="KW-1185">Reference proteome</keyword>
<evidence type="ECO:0000313" key="1">
    <source>
        <dbReference type="EMBL" id="EQB18674.1"/>
    </source>
</evidence>
<dbReference type="AlphaFoldDB" id="T0J9N9"/>
<dbReference type="EMBL" id="ATDP01000046">
    <property type="protein sequence ID" value="EQB18674.1"/>
    <property type="molecule type" value="Genomic_DNA"/>
</dbReference>
<sequence>MIQPACLGQLFAQLDGGLDILGLLDPRPDFNACSFDRGDIL</sequence>
<comment type="caution">
    <text evidence="1">The sequence shown here is derived from an EMBL/GenBank/DDBJ whole genome shotgun (WGS) entry which is preliminary data.</text>
</comment>
<evidence type="ECO:0000313" key="2">
    <source>
        <dbReference type="Proteomes" id="UP000015531"/>
    </source>
</evidence>
<accession>T0J9N9</accession>
<dbReference type="Proteomes" id="UP000015531">
    <property type="component" value="Unassembled WGS sequence"/>
</dbReference>
<protein>
    <submittedName>
        <fullName evidence="1">Uncharacterized protein</fullName>
    </submittedName>
</protein>
<organism evidence="1 2">
    <name type="scientific">Sphingobium lactosutens DS20</name>
    <dbReference type="NCBI Taxonomy" id="1331060"/>
    <lineage>
        <taxon>Bacteria</taxon>
        <taxon>Pseudomonadati</taxon>
        <taxon>Pseudomonadota</taxon>
        <taxon>Alphaproteobacteria</taxon>
        <taxon>Sphingomonadales</taxon>
        <taxon>Sphingomonadaceae</taxon>
        <taxon>Sphingobium</taxon>
    </lineage>
</organism>